<organism evidence="2 3">
    <name type="scientific">Mycobacterium timonense</name>
    <dbReference type="NCBI Taxonomy" id="701043"/>
    <lineage>
        <taxon>Bacteria</taxon>
        <taxon>Bacillati</taxon>
        <taxon>Actinomycetota</taxon>
        <taxon>Actinomycetes</taxon>
        <taxon>Mycobacteriales</taxon>
        <taxon>Mycobacteriaceae</taxon>
        <taxon>Mycobacterium</taxon>
        <taxon>Mycobacterium avium complex (MAC)</taxon>
    </lineage>
</organism>
<accession>A0A7I9Z0E2</accession>
<feature type="domain" description="Fido" evidence="1">
    <location>
        <begin position="10"/>
        <end position="146"/>
    </location>
</feature>
<dbReference type="PROSITE" id="PS51459">
    <property type="entry name" value="FIDO"/>
    <property type="match status" value="1"/>
</dbReference>
<evidence type="ECO:0000259" key="1">
    <source>
        <dbReference type="PROSITE" id="PS51459"/>
    </source>
</evidence>
<proteinExistence type="predicted"/>
<keyword evidence="3" id="KW-1185">Reference proteome</keyword>
<dbReference type="AlphaFoldDB" id="A0A7I9Z0E2"/>
<dbReference type="GO" id="GO:0016301">
    <property type="term" value="F:kinase activity"/>
    <property type="evidence" value="ECO:0007669"/>
    <property type="project" value="InterPro"/>
</dbReference>
<dbReference type="InterPro" id="IPR053737">
    <property type="entry name" value="Type_II_TA_Toxin"/>
</dbReference>
<dbReference type="Proteomes" id="UP000465301">
    <property type="component" value="Unassembled WGS sequence"/>
</dbReference>
<dbReference type="NCBIfam" id="TIGR01550">
    <property type="entry name" value="DOC_P1"/>
    <property type="match status" value="1"/>
</dbReference>
<dbReference type="PANTHER" id="PTHR39426:SF1">
    <property type="entry name" value="HOMOLOGY TO DEATH-ON-CURING PROTEIN OF PHAGE P1"/>
    <property type="match status" value="1"/>
</dbReference>
<dbReference type="Pfam" id="PF02661">
    <property type="entry name" value="Fic"/>
    <property type="match status" value="1"/>
</dbReference>
<dbReference type="RefSeq" id="WP_163705940.1">
    <property type="nucleotide sequence ID" value="NZ_BLLA01000001.1"/>
</dbReference>
<sequence length="249" mass="28230">MARTTDRATLDVADVMQIRKRLLRTHLARRDFGHLEPLDPGALESGVRRQDTGFGEEYKYNRPHEIAASLFYGIAMNHAFENGNKRTALVSALVALKFNGVVLSETTQDDLYEMATQVVAHIFPIPDGEDRTVDVEVAALASWFRARTVRSEPYVDRAVEFPELRKILQSQGCEISSPRGNFVKITRGAQSVKVGYPREKHTVPVQEVKRIRRTLGFDDLDSSEFYNLDVSVDEFVHEYSEVLERLADS</sequence>
<protein>
    <recommendedName>
        <fullName evidence="1">Fido domain-containing protein</fullName>
    </recommendedName>
</protein>
<comment type="caution">
    <text evidence="2">The sequence shown here is derived from an EMBL/GenBank/DDBJ whole genome shotgun (WGS) entry which is preliminary data.</text>
</comment>
<dbReference type="Gene3D" id="1.20.120.1870">
    <property type="entry name" value="Fic/DOC protein, Fido domain"/>
    <property type="match status" value="1"/>
</dbReference>
<dbReference type="InterPro" id="IPR003812">
    <property type="entry name" value="Fido"/>
</dbReference>
<evidence type="ECO:0000313" key="2">
    <source>
        <dbReference type="EMBL" id="GFG94338.1"/>
    </source>
</evidence>
<reference evidence="2 3" key="1">
    <citation type="journal article" date="2019" name="Emerg. Microbes Infect.">
        <title>Comprehensive subspecies identification of 175 nontuberculous mycobacteria species based on 7547 genomic profiles.</title>
        <authorList>
            <person name="Matsumoto Y."/>
            <person name="Kinjo T."/>
            <person name="Motooka D."/>
            <person name="Nabeya D."/>
            <person name="Jung N."/>
            <person name="Uechi K."/>
            <person name="Horii T."/>
            <person name="Iida T."/>
            <person name="Fujita J."/>
            <person name="Nakamura S."/>
        </authorList>
    </citation>
    <scope>NUCLEOTIDE SEQUENCE [LARGE SCALE GENOMIC DNA]</scope>
    <source>
        <strain evidence="2 3">JCM 30726</strain>
    </source>
</reference>
<evidence type="ECO:0000313" key="3">
    <source>
        <dbReference type="Proteomes" id="UP000465301"/>
    </source>
</evidence>
<dbReference type="EMBL" id="BLLA01000001">
    <property type="protein sequence ID" value="GFG94338.1"/>
    <property type="molecule type" value="Genomic_DNA"/>
</dbReference>
<dbReference type="PANTHER" id="PTHR39426">
    <property type="entry name" value="HOMOLOGY TO DEATH-ON-CURING PROTEIN OF PHAGE P1"/>
    <property type="match status" value="1"/>
</dbReference>
<dbReference type="InterPro" id="IPR036597">
    <property type="entry name" value="Fido-like_dom_sf"/>
</dbReference>
<gene>
    <name evidence="2" type="ORF">MTIM_02170</name>
</gene>
<dbReference type="InterPro" id="IPR006440">
    <property type="entry name" value="Doc"/>
</dbReference>
<dbReference type="SUPFAM" id="SSF140931">
    <property type="entry name" value="Fic-like"/>
    <property type="match status" value="1"/>
</dbReference>
<name>A0A7I9Z0E2_9MYCO</name>